<proteinExistence type="predicted"/>
<feature type="domain" description="Restriction endonuclease type II NgoFVII N-terminal" evidence="1">
    <location>
        <begin position="7"/>
        <end position="145"/>
    </location>
</feature>
<protein>
    <submittedName>
        <fullName evidence="3">NgoFVII family restriction endonuclease</fullName>
    </submittedName>
</protein>
<evidence type="ECO:0000313" key="4">
    <source>
        <dbReference type="Proteomes" id="UP000466799"/>
    </source>
</evidence>
<name>A0A843R3X8_LIMFE</name>
<reference evidence="3 4" key="1">
    <citation type="submission" date="2019-10" db="EMBL/GenBank/DDBJ databases">
        <title>Genome Sequencing and assembly of Lactobacillus fermentum I2, a lactic acid bacteria.</title>
        <authorList>
            <person name="Lopes L.S."/>
            <person name="Persinoti G.F."/>
            <person name="Riano-Pachon D.M."/>
            <person name="Labate C.A."/>
        </authorList>
    </citation>
    <scope>NUCLEOTIDE SEQUENCE [LARGE SCALE GENOMIC DNA]</scope>
    <source>
        <strain evidence="3 4">I2</strain>
    </source>
</reference>
<accession>A0A843R3X8</accession>
<evidence type="ECO:0000259" key="2">
    <source>
        <dbReference type="Pfam" id="PF20731"/>
    </source>
</evidence>
<dbReference type="AlphaFoldDB" id="A0A843R3X8"/>
<keyword evidence="3" id="KW-0255">Endonuclease</keyword>
<dbReference type="Pfam" id="PF20731">
    <property type="entry name" value="RE_NgoFVII_C"/>
    <property type="match status" value="1"/>
</dbReference>
<dbReference type="InterPro" id="IPR048923">
    <property type="entry name" value="RE_NgoFVII_C"/>
</dbReference>
<dbReference type="GO" id="GO:0004519">
    <property type="term" value="F:endonuclease activity"/>
    <property type="evidence" value="ECO:0007669"/>
    <property type="project" value="UniProtKB-KW"/>
</dbReference>
<feature type="domain" description="Restriction endonuclease type II NgoFVII C-terminal B3-like DNA-binding" evidence="2">
    <location>
        <begin position="192"/>
        <end position="338"/>
    </location>
</feature>
<evidence type="ECO:0000313" key="3">
    <source>
        <dbReference type="EMBL" id="MPQ35801.1"/>
    </source>
</evidence>
<keyword evidence="3" id="KW-0540">Nuclease</keyword>
<dbReference type="EMBL" id="WHJL01000107">
    <property type="protein sequence ID" value="MPQ35801.1"/>
    <property type="molecule type" value="Genomic_DNA"/>
</dbReference>
<dbReference type="Gene3D" id="3.30.870.10">
    <property type="entry name" value="Endonuclease Chain A"/>
    <property type="match status" value="1"/>
</dbReference>
<keyword evidence="3" id="KW-0378">Hydrolase</keyword>
<dbReference type="InterPro" id="IPR019065">
    <property type="entry name" value="RE_NgoFVII_N"/>
</dbReference>
<gene>
    <name evidence="3" type="ORF">GC247_07985</name>
</gene>
<sequence length="351" mass="40048">MTFYCKNLDEKIFNKHTDLTVEPDELIIISGYLGPSPVERLKELPFKTTVIAGMYTGGVNPKLYNALKKSTENNPNLTVLFSSIEVHSKIYIWLKNHKPKYVLIGSANFSDNGLLTDFRESLADMDLRDYSNLLDYYEIVKENSTQTPTLTTQHQKKAKQDSFKNTDIINNLDEKNGELSINLPLYASNKKRGKYVPTGSGLNWGLSYGHTAIGDAYIKIPIEVERNYPKFFNECDLDYMKTHKTDRKKIRYSEPVEFIWDDGTVMNISLEGTQDVNGVLYPKQLSSYSSLTRNELGYSAKSILGRYLRKRMGVSINHRITYQDLLDYGRTNVAISKISDGVYSADFSVKK</sequence>
<dbReference type="Proteomes" id="UP000466799">
    <property type="component" value="Unassembled WGS sequence"/>
</dbReference>
<dbReference type="Pfam" id="PF09565">
    <property type="entry name" value="RE_NgoFVII"/>
    <property type="match status" value="1"/>
</dbReference>
<evidence type="ECO:0000259" key="1">
    <source>
        <dbReference type="Pfam" id="PF09565"/>
    </source>
</evidence>
<dbReference type="RefSeq" id="WP_316242295.1">
    <property type="nucleotide sequence ID" value="NZ_WHJL01000107.1"/>
</dbReference>
<dbReference type="CDD" id="cd09117">
    <property type="entry name" value="PLDc_Bfil_DEXD_like"/>
    <property type="match status" value="1"/>
</dbReference>
<organism evidence="3 4">
    <name type="scientific">Limosilactobacillus fermentum</name>
    <name type="common">Lactobacillus fermentum</name>
    <dbReference type="NCBI Taxonomy" id="1613"/>
    <lineage>
        <taxon>Bacteria</taxon>
        <taxon>Bacillati</taxon>
        <taxon>Bacillota</taxon>
        <taxon>Bacilli</taxon>
        <taxon>Lactobacillales</taxon>
        <taxon>Lactobacillaceae</taxon>
        <taxon>Limosilactobacillus</taxon>
    </lineage>
</organism>
<comment type="caution">
    <text evidence="3">The sequence shown here is derived from an EMBL/GenBank/DDBJ whole genome shotgun (WGS) entry which is preliminary data.</text>
</comment>